<reference evidence="17 18" key="1">
    <citation type="submission" date="2017-05" db="EMBL/GenBank/DDBJ databases">
        <authorList>
            <person name="Varghese N."/>
            <person name="Submissions S."/>
        </authorList>
    </citation>
    <scope>NUCLEOTIDE SEQUENCE [LARGE SCALE GENOMIC DNA]</scope>
    <source>
        <strain evidence="17 18">MACB1020</strain>
    </source>
</reference>
<feature type="short sequence motif" description="Meso-diaminopimelate recognition motif" evidence="12">
    <location>
        <begin position="417"/>
        <end position="420"/>
    </location>
</feature>
<keyword evidence="9 12" id="KW-0573">Peptidoglycan synthesis</keyword>
<dbReference type="InterPro" id="IPR005761">
    <property type="entry name" value="UDP-N-AcMur-Glu-dNH2Pim_ligase"/>
</dbReference>
<keyword evidence="10 12" id="KW-0131">Cell cycle</keyword>
<dbReference type="Pfam" id="PF02875">
    <property type="entry name" value="Mur_ligase_C"/>
    <property type="match status" value="1"/>
</dbReference>
<dbReference type="EC" id="6.3.2.13" evidence="12"/>
<organism evidence="17 18">
    <name type="scientific">Caldicellulosiruptor bescii</name>
    <name type="common">Anaerocellum thermophilum</name>
    <dbReference type="NCBI Taxonomy" id="31899"/>
    <lineage>
        <taxon>Bacteria</taxon>
        <taxon>Bacillati</taxon>
        <taxon>Bacillota</taxon>
        <taxon>Bacillota incertae sedis</taxon>
        <taxon>Caldicellulosiruptorales</taxon>
        <taxon>Caldicellulosiruptoraceae</taxon>
        <taxon>Caldicellulosiruptor</taxon>
    </lineage>
</organism>
<feature type="binding site" evidence="12">
    <location>
        <position position="45"/>
    </location>
    <ligand>
        <name>UDP-N-acetyl-alpha-D-muramoyl-L-alanyl-D-glutamate</name>
        <dbReference type="ChEBI" id="CHEBI:83900"/>
    </ligand>
</feature>
<evidence type="ECO:0000256" key="9">
    <source>
        <dbReference type="ARBA" id="ARBA00022984"/>
    </source>
</evidence>
<dbReference type="InterPro" id="IPR004101">
    <property type="entry name" value="Mur_ligase_C"/>
</dbReference>
<comment type="subcellular location">
    <subcellularLocation>
        <location evidence="12 13">Cytoplasm</location>
    </subcellularLocation>
</comment>
<feature type="binding site" evidence="12">
    <location>
        <position position="469"/>
    </location>
    <ligand>
        <name>meso-2,6-diaminopimelate</name>
        <dbReference type="ChEBI" id="CHEBI:57791"/>
    </ligand>
</feature>
<feature type="modified residue" description="N6-carboxylysine" evidence="12">
    <location>
        <position position="237"/>
    </location>
</feature>
<evidence type="ECO:0000256" key="7">
    <source>
        <dbReference type="ARBA" id="ARBA00022840"/>
    </source>
</evidence>
<feature type="domain" description="Mur ligase central" evidence="16">
    <location>
        <begin position="126"/>
        <end position="321"/>
    </location>
</feature>
<comment type="similarity">
    <text evidence="2 12">Belongs to the MurCDEF family. MurE subfamily.</text>
</comment>
<dbReference type="NCBIfam" id="NF001126">
    <property type="entry name" value="PRK00139.1-4"/>
    <property type="match status" value="1"/>
</dbReference>
<dbReference type="NCBIfam" id="NF001124">
    <property type="entry name" value="PRK00139.1-2"/>
    <property type="match status" value="1"/>
</dbReference>
<evidence type="ECO:0000256" key="10">
    <source>
        <dbReference type="ARBA" id="ARBA00023306"/>
    </source>
</evidence>
<dbReference type="Gene3D" id="3.40.1190.10">
    <property type="entry name" value="Mur-like, catalytic domain"/>
    <property type="match status" value="1"/>
</dbReference>
<sequence length="500" mass="56491">MLTKRMQNRKGEDFLKLLDLIENIDVLETNVGDFDKDITDIAYNSKNAKEGCVFVCIKGFKTDGHEYINEAIQNGACLVVVDEFFDTSKIEGKIDYIKTSNTRKALAVMSANFFGHPSKDFLLIGVTGTNGKTSTTFMIKSILEAHGQKVGLIGTIKNMIGSREIEAQHTTPESYDLQKLFWQMKSEGVDSVVMEVSSHSLELFRVYDCDFDVGVFTNLTQDHLDFHGTMENYFAAKLKLFGMSKKRVVNADDMWGKRIIEMYPDSVTYAKDSDAQVFARNIKLFVNKNQFELWYNGEKEEITLNIPGVFSIYNSLAASACCISLGIKLDDIKKGLENLKAVPGRFEIVESNQKFTVVIDYAHTPDGLLNLMKTVNEVTDGRKVLLFGCGGDRDRTKRPIMGEIAGRMADFVIVTSDNPRTEDPLKIIADILEGIKKTNVEYVVIPDRYEAIKYAIKNARENDFIVLAGKGHETYQILKDRTIPFDEREVVKNILKEIRE</sequence>
<evidence type="ECO:0000256" key="1">
    <source>
        <dbReference type="ARBA" id="ARBA00004752"/>
    </source>
</evidence>
<dbReference type="InterPro" id="IPR013221">
    <property type="entry name" value="Mur_ligase_cen"/>
</dbReference>
<keyword evidence="5 12" id="KW-0132">Cell division</keyword>
<dbReference type="InterPro" id="IPR035911">
    <property type="entry name" value="MurE/MurF_N"/>
</dbReference>
<dbReference type="GO" id="GO:0016874">
    <property type="term" value="F:ligase activity"/>
    <property type="evidence" value="ECO:0007669"/>
    <property type="project" value="UniProtKB-KW"/>
</dbReference>
<dbReference type="Proteomes" id="UP000196803">
    <property type="component" value="Unassembled WGS sequence"/>
</dbReference>
<dbReference type="PROSITE" id="PS01011">
    <property type="entry name" value="FOLYLPOLYGLU_SYNT_1"/>
    <property type="match status" value="1"/>
</dbReference>
<feature type="binding site" evidence="12">
    <location>
        <position position="205"/>
    </location>
    <ligand>
        <name>UDP-N-acetyl-alpha-D-muramoyl-L-alanyl-D-glutamate</name>
        <dbReference type="ChEBI" id="CHEBI:83900"/>
    </ligand>
</feature>
<keyword evidence="11 12" id="KW-0961">Cell wall biogenesis/degradation</keyword>
<proteinExistence type="inferred from homology"/>
<comment type="pathway">
    <text evidence="1 12 13">Cell wall biogenesis; peptidoglycan biosynthesis.</text>
</comment>
<keyword evidence="7 12" id="KW-0067">ATP-binding</keyword>
<evidence type="ECO:0000256" key="11">
    <source>
        <dbReference type="ARBA" id="ARBA00023316"/>
    </source>
</evidence>
<feature type="binding site" evidence="12">
    <location>
        <begin position="170"/>
        <end position="171"/>
    </location>
    <ligand>
        <name>UDP-N-acetyl-alpha-D-muramoyl-L-alanyl-D-glutamate</name>
        <dbReference type="ChEBI" id="CHEBI:83900"/>
    </ligand>
</feature>
<comment type="function">
    <text evidence="12">Catalyzes the addition of meso-diaminopimelic acid to the nucleotide precursor UDP-N-acetylmuramoyl-L-alanyl-D-glutamate (UMAG) in the biosynthesis of bacterial cell-wall peptidoglycan.</text>
</comment>
<keyword evidence="12" id="KW-0460">Magnesium</keyword>
<dbReference type="SUPFAM" id="SSF63418">
    <property type="entry name" value="MurE/MurF N-terminal domain"/>
    <property type="match status" value="1"/>
</dbReference>
<dbReference type="PANTHER" id="PTHR23135">
    <property type="entry name" value="MUR LIGASE FAMILY MEMBER"/>
    <property type="match status" value="1"/>
</dbReference>
<feature type="domain" description="Mur ligase N-terminal catalytic" evidence="14">
    <location>
        <begin position="38"/>
        <end position="113"/>
    </location>
</feature>
<dbReference type="PANTHER" id="PTHR23135:SF4">
    <property type="entry name" value="UDP-N-ACETYLMURAMOYL-L-ALANYL-D-GLUTAMATE--2,6-DIAMINOPIMELATE LIGASE MURE HOMOLOG, CHLOROPLASTIC"/>
    <property type="match status" value="1"/>
</dbReference>
<keyword evidence="18" id="KW-1185">Reference proteome</keyword>
<name>A0ABY1SAI4_CALBS</name>
<feature type="domain" description="Mur ligase C-terminal" evidence="15">
    <location>
        <begin position="344"/>
        <end position="471"/>
    </location>
</feature>
<evidence type="ECO:0000259" key="16">
    <source>
        <dbReference type="Pfam" id="PF08245"/>
    </source>
</evidence>
<dbReference type="Pfam" id="PF08245">
    <property type="entry name" value="Mur_ligase_M"/>
    <property type="match status" value="1"/>
</dbReference>
<feature type="binding site" evidence="12">
    <location>
        <position position="473"/>
    </location>
    <ligand>
        <name>meso-2,6-diaminopimelate</name>
        <dbReference type="ChEBI" id="CHEBI:57791"/>
    </ligand>
</feature>
<comment type="caution">
    <text evidence="12">Lacks conserved residue(s) required for the propagation of feature annotation.</text>
</comment>
<evidence type="ECO:0000313" key="17">
    <source>
        <dbReference type="EMBL" id="SMR94905.1"/>
    </source>
</evidence>
<dbReference type="HAMAP" id="MF_00208">
    <property type="entry name" value="MurE"/>
    <property type="match status" value="1"/>
</dbReference>
<dbReference type="Gene3D" id="3.40.1390.10">
    <property type="entry name" value="MurE/MurF, N-terminal domain"/>
    <property type="match status" value="1"/>
</dbReference>
<feature type="binding site" evidence="12">
    <location>
        <position position="393"/>
    </location>
    <ligand>
        <name>meso-2,6-diaminopimelate</name>
        <dbReference type="ChEBI" id="CHEBI:57791"/>
    </ligand>
</feature>
<dbReference type="EMBL" id="FXXC01000001">
    <property type="protein sequence ID" value="SMR94905.1"/>
    <property type="molecule type" value="Genomic_DNA"/>
</dbReference>
<dbReference type="SUPFAM" id="SSF53244">
    <property type="entry name" value="MurD-like peptide ligases, peptide-binding domain"/>
    <property type="match status" value="1"/>
</dbReference>
<comment type="caution">
    <text evidence="17">The sequence shown here is derived from an EMBL/GenBank/DDBJ whole genome shotgun (WGS) entry which is preliminary data.</text>
</comment>
<evidence type="ECO:0000256" key="13">
    <source>
        <dbReference type="RuleBase" id="RU004135"/>
    </source>
</evidence>
<accession>A0ABY1SAI4</accession>
<dbReference type="InterPro" id="IPR018109">
    <property type="entry name" value="Folylpolyglutamate_synth_CS"/>
</dbReference>
<keyword evidence="8 12" id="KW-0133">Cell shape</keyword>
<evidence type="ECO:0000256" key="12">
    <source>
        <dbReference type="HAMAP-Rule" id="MF_00208"/>
    </source>
</evidence>
<dbReference type="InterPro" id="IPR036615">
    <property type="entry name" value="Mur_ligase_C_dom_sf"/>
</dbReference>
<evidence type="ECO:0000313" key="18">
    <source>
        <dbReference type="Proteomes" id="UP000196803"/>
    </source>
</evidence>
<comment type="cofactor">
    <cofactor evidence="12">
        <name>Mg(2+)</name>
        <dbReference type="ChEBI" id="CHEBI:18420"/>
    </cofactor>
</comment>
<evidence type="ECO:0000256" key="4">
    <source>
        <dbReference type="ARBA" id="ARBA00022598"/>
    </source>
</evidence>
<keyword evidence="6 12" id="KW-0547">Nucleotide-binding</keyword>
<evidence type="ECO:0000256" key="6">
    <source>
        <dbReference type="ARBA" id="ARBA00022741"/>
    </source>
</evidence>
<protein>
    <recommendedName>
        <fullName evidence="12">UDP-N-acetylmuramoyl-L-alanyl-D-glutamate--2,6-diaminopimelate ligase</fullName>
        <ecNumber evidence="12">6.3.2.13</ecNumber>
    </recommendedName>
    <alternativeName>
        <fullName evidence="12">Meso-A2pm-adding enzyme</fullName>
    </alternativeName>
    <alternativeName>
        <fullName evidence="12">Meso-diaminopimelate-adding enzyme</fullName>
    </alternativeName>
    <alternativeName>
        <fullName evidence="12">UDP-MurNAc-L-Ala-D-Glu:meso-diaminopimelate ligase</fullName>
    </alternativeName>
    <alternativeName>
        <fullName evidence="12">UDP-MurNAc-tripeptide synthetase</fullName>
    </alternativeName>
    <alternativeName>
        <fullName evidence="12">UDP-N-acetylmuramyl-tripeptide synthetase</fullName>
    </alternativeName>
</protein>
<dbReference type="SUPFAM" id="SSF53623">
    <property type="entry name" value="MurD-like peptide ligases, catalytic domain"/>
    <property type="match status" value="1"/>
</dbReference>
<evidence type="ECO:0000256" key="5">
    <source>
        <dbReference type="ARBA" id="ARBA00022618"/>
    </source>
</evidence>
<dbReference type="NCBIfam" id="TIGR01085">
    <property type="entry name" value="murE"/>
    <property type="match status" value="1"/>
</dbReference>
<feature type="binding site" evidence="12">
    <location>
        <begin position="417"/>
        <end position="420"/>
    </location>
    <ligand>
        <name>meso-2,6-diaminopimelate</name>
        <dbReference type="ChEBI" id="CHEBI:57791"/>
    </ligand>
</feature>
<dbReference type="InterPro" id="IPR036565">
    <property type="entry name" value="Mur-like_cat_sf"/>
</dbReference>
<evidence type="ECO:0000256" key="2">
    <source>
        <dbReference type="ARBA" id="ARBA00005898"/>
    </source>
</evidence>
<gene>
    <name evidence="12" type="primary">murE</name>
    <name evidence="17" type="ORF">SAMN05216240_2331</name>
</gene>
<comment type="catalytic activity">
    <reaction evidence="12">
        <text>UDP-N-acetyl-alpha-D-muramoyl-L-alanyl-D-glutamate + meso-2,6-diaminopimelate + ATP = UDP-N-acetyl-alpha-D-muramoyl-L-alanyl-gamma-D-glutamyl-meso-2,6-diaminopimelate + ADP + phosphate + H(+)</text>
        <dbReference type="Rhea" id="RHEA:23676"/>
        <dbReference type="ChEBI" id="CHEBI:15378"/>
        <dbReference type="ChEBI" id="CHEBI:30616"/>
        <dbReference type="ChEBI" id="CHEBI:43474"/>
        <dbReference type="ChEBI" id="CHEBI:57791"/>
        <dbReference type="ChEBI" id="CHEBI:83900"/>
        <dbReference type="ChEBI" id="CHEBI:83905"/>
        <dbReference type="ChEBI" id="CHEBI:456216"/>
        <dbReference type="EC" id="6.3.2.13"/>
    </reaction>
</comment>
<evidence type="ECO:0000256" key="3">
    <source>
        <dbReference type="ARBA" id="ARBA00022490"/>
    </source>
</evidence>
<evidence type="ECO:0000259" key="15">
    <source>
        <dbReference type="Pfam" id="PF02875"/>
    </source>
</evidence>
<evidence type="ECO:0000256" key="8">
    <source>
        <dbReference type="ARBA" id="ARBA00022960"/>
    </source>
</evidence>
<keyword evidence="3 12" id="KW-0963">Cytoplasm</keyword>
<keyword evidence="4 12" id="KW-0436">Ligase</keyword>
<dbReference type="Pfam" id="PF01225">
    <property type="entry name" value="Mur_ligase"/>
    <property type="match status" value="1"/>
</dbReference>
<comment type="PTM">
    <text evidence="12">Carboxylation is probably crucial for Mg(2+) binding and, consequently, for the gamma-phosphate positioning of ATP.</text>
</comment>
<feature type="binding site" evidence="12">
    <location>
        <begin position="128"/>
        <end position="134"/>
    </location>
    <ligand>
        <name>ATP</name>
        <dbReference type="ChEBI" id="CHEBI:30616"/>
    </ligand>
</feature>
<dbReference type="InterPro" id="IPR000713">
    <property type="entry name" value="Mur_ligase_N"/>
</dbReference>
<evidence type="ECO:0000259" key="14">
    <source>
        <dbReference type="Pfam" id="PF01225"/>
    </source>
</evidence>
<feature type="binding site" evidence="12">
    <location>
        <position position="197"/>
    </location>
    <ligand>
        <name>UDP-N-acetyl-alpha-D-muramoyl-L-alanyl-D-glutamate</name>
        <dbReference type="ChEBI" id="CHEBI:83900"/>
    </ligand>
</feature>
<dbReference type="Gene3D" id="3.90.190.20">
    <property type="entry name" value="Mur ligase, C-terminal domain"/>
    <property type="match status" value="1"/>
</dbReference>